<evidence type="ECO:0000313" key="1">
    <source>
        <dbReference type="EMBL" id="SVB16214.1"/>
    </source>
</evidence>
<dbReference type="AlphaFoldDB" id="A0A382BRC8"/>
<accession>A0A382BRC8</accession>
<reference evidence="1" key="1">
    <citation type="submission" date="2018-05" db="EMBL/GenBank/DDBJ databases">
        <authorList>
            <person name="Lanie J.A."/>
            <person name="Ng W.-L."/>
            <person name="Kazmierczak K.M."/>
            <person name="Andrzejewski T.M."/>
            <person name="Davidsen T.M."/>
            <person name="Wayne K.J."/>
            <person name="Tettelin H."/>
            <person name="Glass J.I."/>
            <person name="Rusch D."/>
            <person name="Podicherti R."/>
            <person name="Tsui H.-C.T."/>
            <person name="Winkler M.E."/>
        </authorList>
    </citation>
    <scope>NUCLEOTIDE SEQUENCE</scope>
</reference>
<feature type="non-terminal residue" evidence="1">
    <location>
        <position position="1"/>
    </location>
</feature>
<name>A0A382BRC8_9ZZZZ</name>
<gene>
    <name evidence="1" type="ORF">METZ01_LOCUS169068</name>
</gene>
<protein>
    <submittedName>
        <fullName evidence="1">Uncharacterized protein</fullName>
    </submittedName>
</protein>
<organism evidence="1">
    <name type="scientific">marine metagenome</name>
    <dbReference type="NCBI Taxonomy" id="408172"/>
    <lineage>
        <taxon>unclassified sequences</taxon>
        <taxon>metagenomes</taxon>
        <taxon>ecological metagenomes</taxon>
    </lineage>
</organism>
<sequence>EPEKLLETAMIKAKDLATLGHPYYHQTKQLDQEEVIKKINSGIEKITVSAIMPK</sequence>
<proteinExistence type="predicted"/>
<dbReference type="EMBL" id="UINC01030958">
    <property type="protein sequence ID" value="SVB16214.1"/>
    <property type="molecule type" value="Genomic_DNA"/>
</dbReference>